<dbReference type="AlphaFoldDB" id="A0A9J5W7L4"/>
<reference evidence="2 3" key="1">
    <citation type="submission" date="2020-09" db="EMBL/GenBank/DDBJ databases">
        <title>De no assembly of potato wild relative species, Solanum commersonii.</title>
        <authorList>
            <person name="Cho K."/>
        </authorList>
    </citation>
    <scope>NUCLEOTIDE SEQUENCE [LARGE SCALE GENOMIC DNA]</scope>
    <source>
        <strain evidence="2">LZ3.2</strain>
        <tissue evidence="2">Leaf</tissue>
    </source>
</reference>
<feature type="non-terminal residue" evidence="2">
    <location>
        <position position="79"/>
    </location>
</feature>
<keyword evidence="3" id="KW-1185">Reference proteome</keyword>
<accession>A0A9J5W7L4</accession>
<protein>
    <submittedName>
        <fullName evidence="2">Uncharacterized protein</fullName>
    </submittedName>
</protein>
<name>A0A9J5W7L4_SOLCO</name>
<evidence type="ECO:0000313" key="2">
    <source>
        <dbReference type="EMBL" id="KAG5571530.1"/>
    </source>
</evidence>
<gene>
    <name evidence="2" type="ORF">H5410_061296</name>
</gene>
<sequence>PTLAPYMANREIGMDPREGASCSPPARGDPVPTTSQVSLVPEEARDKRPPVPIVPPPETGEQGMREEVQLLPRMVSIHE</sequence>
<comment type="caution">
    <text evidence="2">The sequence shown here is derived from an EMBL/GenBank/DDBJ whole genome shotgun (WGS) entry which is preliminary data.</text>
</comment>
<dbReference type="EMBL" id="JACXVP010000012">
    <property type="protein sequence ID" value="KAG5571530.1"/>
    <property type="molecule type" value="Genomic_DNA"/>
</dbReference>
<feature type="region of interest" description="Disordered" evidence="1">
    <location>
        <begin position="1"/>
        <end position="65"/>
    </location>
</feature>
<evidence type="ECO:0000313" key="3">
    <source>
        <dbReference type="Proteomes" id="UP000824120"/>
    </source>
</evidence>
<organism evidence="2 3">
    <name type="scientific">Solanum commersonii</name>
    <name type="common">Commerson's wild potato</name>
    <name type="synonym">Commerson's nightshade</name>
    <dbReference type="NCBI Taxonomy" id="4109"/>
    <lineage>
        <taxon>Eukaryota</taxon>
        <taxon>Viridiplantae</taxon>
        <taxon>Streptophyta</taxon>
        <taxon>Embryophyta</taxon>
        <taxon>Tracheophyta</taxon>
        <taxon>Spermatophyta</taxon>
        <taxon>Magnoliopsida</taxon>
        <taxon>eudicotyledons</taxon>
        <taxon>Gunneridae</taxon>
        <taxon>Pentapetalae</taxon>
        <taxon>asterids</taxon>
        <taxon>lamiids</taxon>
        <taxon>Solanales</taxon>
        <taxon>Solanaceae</taxon>
        <taxon>Solanoideae</taxon>
        <taxon>Solaneae</taxon>
        <taxon>Solanum</taxon>
    </lineage>
</organism>
<proteinExistence type="predicted"/>
<evidence type="ECO:0000256" key="1">
    <source>
        <dbReference type="SAM" id="MobiDB-lite"/>
    </source>
</evidence>
<dbReference type="Proteomes" id="UP000824120">
    <property type="component" value="Chromosome 12"/>
</dbReference>